<dbReference type="EC" id="1.3.99.4" evidence="8"/>
<dbReference type="InterPro" id="IPR003953">
    <property type="entry name" value="FAD-dep_OxRdtase_2_FAD-bd"/>
</dbReference>
<dbReference type="EMBL" id="LN483071">
    <property type="protein sequence ID" value="CEA08713.1"/>
    <property type="molecule type" value="Genomic_DNA"/>
</dbReference>
<evidence type="ECO:0000313" key="11">
    <source>
        <dbReference type="EMBL" id="CEA08713.1"/>
    </source>
</evidence>
<dbReference type="AlphaFoldDB" id="A0A078MNA3"/>
<dbReference type="SUPFAM" id="SSF51905">
    <property type="entry name" value="FAD/NAD(P)-binding domain"/>
    <property type="match status" value="1"/>
</dbReference>
<organism evidence="11">
    <name type="scientific">Arthrobacter saudimassiliensis</name>
    <dbReference type="NCBI Taxonomy" id="1461584"/>
    <lineage>
        <taxon>Bacteria</taxon>
        <taxon>Bacillati</taxon>
        <taxon>Actinomycetota</taxon>
        <taxon>Actinomycetes</taxon>
        <taxon>Micrococcales</taxon>
        <taxon>Micrococcaceae</taxon>
        <taxon>Arthrobacter</taxon>
    </lineage>
</organism>
<proteinExistence type="inferred from homology"/>
<keyword evidence="5" id="KW-0443">Lipid metabolism</keyword>
<dbReference type="InterPro" id="IPR036188">
    <property type="entry name" value="FAD/NAD-bd_sf"/>
</dbReference>
<dbReference type="GO" id="GO:0047571">
    <property type="term" value="F:3-oxosteroid 1-dehydrogenase activity"/>
    <property type="evidence" value="ECO:0007669"/>
    <property type="project" value="UniProtKB-EC"/>
</dbReference>
<evidence type="ECO:0000256" key="5">
    <source>
        <dbReference type="ARBA" id="ARBA00023221"/>
    </source>
</evidence>
<name>A0A078MNA3_9MICC</name>
<dbReference type="GO" id="GO:0008202">
    <property type="term" value="P:steroid metabolic process"/>
    <property type="evidence" value="ECO:0007669"/>
    <property type="project" value="UniProtKB-KW"/>
</dbReference>
<dbReference type="Gene3D" id="3.50.50.60">
    <property type="entry name" value="FAD/NAD(P)-binding domain"/>
    <property type="match status" value="2"/>
</dbReference>
<accession>A0A078MNA3</accession>
<evidence type="ECO:0000256" key="8">
    <source>
        <dbReference type="ARBA" id="ARBA00066536"/>
    </source>
</evidence>
<comment type="similarity">
    <text evidence="7">Belongs to the FAD-dependent oxidoreductase 2 family. 3-oxosteroid dehydrogenase subfamily.</text>
</comment>
<keyword evidence="5" id="KW-0753">Steroid metabolism</keyword>
<evidence type="ECO:0000256" key="2">
    <source>
        <dbReference type="ARBA" id="ARBA00022630"/>
    </source>
</evidence>
<evidence type="ECO:0000256" key="4">
    <source>
        <dbReference type="ARBA" id="ARBA00023002"/>
    </source>
</evidence>
<evidence type="ECO:0000259" key="10">
    <source>
        <dbReference type="Pfam" id="PF00890"/>
    </source>
</evidence>
<keyword evidence="2" id="KW-0285">Flavoprotein</keyword>
<evidence type="ECO:0000256" key="6">
    <source>
        <dbReference type="ARBA" id="ARBA00051951"/>
    </source>
</evidence>
<dbReference type="InterPro" id="IPR050315">
    <property type="entry name" value="FAD-oxidoreductase_2"/>
</dbReference>
<evidence type="ECO:0000256" key="9">
    <source>
        <dbReference type="ARBA" id="ARBA00069709"/>
    </source>
</evidence>
<evidence type="ECO:0000256" key="1">
    <source>
        <dbReference type="ARBA" id="ARBA00001974"/>
    </source>
</evidence>
<dbReference type="PANTHER" id="PTHR43400:SF10">
    <property type="entry name" value="3-OXOSTEROID 1-DEHYDROGENASE"/>
    <property type="match status" value="1"/>
</dbReference>
<comment type="cofactor">
    <cofactor evidence="1">
        <name>FAD</name>
        <dbReference type="ChEBI" id="CHEBI:57692"/>
    </cofactor>
</comment>
<dbReference type="PANTHER" id="PTHR43400">
    <property type="entry name" value="FUMARATE REDUCTASE"/>
    <property type="match status" value="1"/>
</dbReference>
<evidence type="ECO:0000256" key="7">
    <source>
        <dbReference type="ARBA" id="ARBA00061147"/>
    </source>
</evidence>
<reference evidence="11" key="1">
    <citation type="submission" date="2014-07" db="EMBL/GenBank/DDBJ databases">
        <authorList>
            <person name="Urmite Genomes Urmite Genomes"/>
        </authorList>
    </citation>
    <scope>NUCLEOTIDE SEQUENCE</scope>
    <source>
        <strain evidence="11">11W110_air</strain>
    </source>
</reference>
<dbReference type="PATRIC" id="fig|1461584.3.peg.2047"/>
<keyword evidence="4" id="KW-0560">Oxidoreductase</keyword>
<dbReference type="SUPFAM" id="SSF56425">
    <property type="entry name" value="Succinate dehydrogenase/fumarate reductase flavoprotein, catalytic domain"/>
    <property type="match status" value="1"/>
</dbReference>
<evidence type="ECO:0000256" key="3">
    <source>
        <dbReference type="ARBA" id="ARBA00022827"/>
    </source>
</evidence>
<feature type="domain" description="FAD-dependent oxidoreductase 2 FAD-binding" evidence="10">
    <location>
        <begin position="11"/>
        <end position="495"/>
    </location>
</feature>
<protein>
    <recommendedName>
        <fullName evidence="9">3-oxosteroid 1-dehydrogenase</fullName>
        <ecNumber evidence="8">1.3.99.4</ecNumber>
    </recommendedName>
</protein>
<sequence length="514" mass="54268">MGGQVWDSSYDVVVVGSGAGAMAGAFTAAARGLKTLVVEKTDLLGGASAYSGASCWLPGSQVQERAGVQDSRQDAEAYLVSVLGSEQAERREAFLATAPELVKALEADPALEFYWTAFPDYFPGPGRRELGRSMMPVDLPREEIGRLAELVRPRVESDRYRKPHPEGPLTAGQALIGRLLLALTRTGNGTVRTRTSMTDLLTEGDAVIGVVVETAEGTERIRARHGVLLGAGGFEANADMRREHGTPGSDQWTMAPAGANVGTAILAAERAGAATDLLDEAWWCPGAVQPGGGAAFTLGFRGGIIVDAAGRRFANESLPYDRMGRVMAAAPEERIPSWVIFDSRFGGQLPAIMRPDNTEPHEHLAAGTWLQADTLEELAERTGLPAPALRDTVARFNGFAETGVDEDFHRGEDPYDLFFADPAHGPNPALVALEQPPYFAARLVLSDLGTKGGLRTDADGRVLTAAGGPIPGLYAVGNTSASFSGRAYPGPGIPLGSAMVFAYRAVQDMAAHAA</sequence>
<dbReference type="FunFam" id="3.50.50.60:FF:000208">
    <property type="entry name" value="3-ketosteroid dehydrogenase"/>
    <property type="match status" value="1"/>
</dbReference>
<dbReference type="InterPro" id="IPR027477">
    <property type="entry name" value="Succ_DH/fumarate_Rdtase_cat_sf"/>
</dbReference>
<comment type="catalytic activity">
    <reaction evidence="6">
        <text>a 3-oxosteroid + A = a 3-oxo-Delta(1)-steroid + AH2</text>
        <dbReference type="Rhea" id="RHEA:13329"/>
        <dbReference type="ChEBI" id="CHEBI:13193"/>
        <dbReference type="ChEBI" id="CHEBI:17499"/>
        <dbReference type="ChEBI" id="CHEBI:20156"/>
        <dbReference type="ChEBI" id="CHEBI:47788"/>
        <dbReference type="EC" id="1.3.99.4"/>
    </reaction>
</comment>
<gene>
    <name evidence="11" type="primary">kstD_2</name>
    <name evidence="11" type="ORF">BN1051_02071</name>
</gene>
<keyword evidence="3" id="KW-0274">FAD</keyword>
<dbReference type="Pfam" id="PF00890">
    <property type="entry name" value="FAD_binding_2"/>
    <property type="match status" value="1"/>
</dbReference>